<dbReference type="PROSITE" id="PS50005">
    <property type="entry name" value="TPR"/>
    <property type="match status" value="1"/>
</dbReference>
<dbReference type="SUPFAM" id="SSF48452">
    <property type="entry name" value="TPR-like"/>
    <property type="match status" value="1"/>
</dbReference>
<dbReference type="Gene3D" id="1.25.40.10">
    <property type="entry name" value="Tetratricopeptide repeat domain"/>
    <property type="match status" value="1"/>
</dbReference>
<feature type="repeat" description="TPR" evidence="1">
    <location>
        <begin position="50"/>
        <end position="83"/>
    </location>
</feature>
<gene>
    <name evidence="3" type="ORF">POL67_47140</name>
</gene>
<protein>
    <submittedName>
        <fullName evidence="3">Tetratricopeptide repeat protein</fullName>
    </submittedName>
</protein>
<dbReference type="EMBL" id="JAQNDO010000001">
    <property type="protein sequence ID" value="MDC0748995.1"/>
    <property type="molecule type" value="Genomic_DNA"/>
</dbReference>
<proteinExistence type="predicted"/>
<dbReference type="SMART" id="SM00028">
    <property type="entry name" value="TPR"/>
    <property type="match status" value="1"/>
</dbReference>
<name>A0ABT5F4H0_9BACT</name>
<evidence type="ECO:0000313" key="3">
    <source>
        <dbReference type="EMBL" id="MDC0748995.1"/>
    </source>
</evidence>
<dbReference type="Proteomes" id="UP001221411">
    <property type="component" value="Unassembled WGS sequence"/>
</dbReference>
<feature type="signal peptide" evidence="2">
    <location>
        <begin position="1"/>
        <end position="22"/>
    </location>
</feature>
<keyword evidence="2" id="KW-0732">Signal</keyword>
<evidence type="ECO:0000256" key="2">
    <source>
        <dbReference type="SAM" id="SignalP"/>
    </source>
</evidence>
<dbReference type="InterPro" id="IPR011990">
    <property type="entry name" value="TPR-like_helical_dom_sf"/>
</dbReference>
<keyword evidence="4" id="KW-1185">Reference proteome</keyword>
<evidence type="ECO:0000256" key="1">
    <source>
        <dbReference type="PROSITE-ProRule" id="PRU00339"/>
    </source>
</evidence>
<accession>A0ABT5F4H0</accession>
<dbReference type="RefSeq" id="WP_271928354.1">
    <property type="nucleotide sequence ID" value="NZ_JAQNDO010000001.1"/>
</dbReference>
<feature type="chain" id="PRO_5046429761" evidence="2">
    <location>
        <begin position="23"/>
        <end position="333"/>
    </location>
</feature>
<reference evidence="3 4" key="1">
    <citation type="submission" date="2022-11" db="EMBL/GenBank/DDBJ databases">
        <title>Minimal conservation of predation-associated metabolite biosynthetic gene clusters underscores biosynthetic potential of Myxococcota including descriptions for ten novel species: Archangium lansinium sp. nov., Myxococcus landrumus sp. nov., Nannocystis bai.</title>
        <authorList>
            <person name="Ahearne A."/>
            <person name="Stevens C."/>
            <person name="Dowd S."/>
        </authorList>
    </citation>
    <scope>NUCLEOTIDE SEQUENCE [LARGE SCALE GENOMIC DNA]</scope>
    <source>
        <strain evidence="3 4">RJM3</strain>
    </source>
</reference>
<evidence type="ECO:0000313" key="4">
    <source>
        <dbReference type="Proteomes" id="UP001221411"/>
    </source>
</evidence>
<keyword evidence="1" id="KW-0802">TPR repeat</keyword>
<dbReference type="InterPro" id="IPR019734">
    <property type="entry name" value="TPR_rpt"/>
</dbReference>
<comment type="caution">
    <text evidence="3">The sequence shown here is derived from an EMBL/GenBank/DDBJ whole genome shotgun (WGS) entry which is preliminary data.</text>
</comment>
<organism evidence="3 4">
    <name type="scientific">Polyangium mundeleinium</name>
    <dbReference type="NCBI Taxonomy" id="2995306"/>
    <lineage>
        <taxon>Bacteria</taxon>
        <taxon>Pseudomonadati</taxon>
        <taxon>Myxococcota</taxon>
        <taxon>Polyangia</taxon>
        <taxon>Polyangiales</taxon>
        <taxon>Polyangiaceae</taxon>
        <taxon>Polyangium</taxon>
    </lineage>
</organism>
<sequence>MPRAAALAPLLGLSLLAPIVYADEPDTTLPEAPSPSEPPSPSPEAITKAWKAFVELGDAARARGQVEEALKAYRRAYDLHPDPELAARVGLFLLEVDRPLSAATLLMEALEGGAGKDAKEKEKIMRGILTVRSRICLLHVRGNVYDATVTIDGRSATNELGSTFRSFERPGRLVIVGQSKEHGESREVVDCPAGGQVYAHLRWKLPEPAPQATAEPAPPPAPCTPVAPPSVGAPLAVTKAKADHALGIYVERYTKQENPYGYDEPPAKRADAEKAGMRGFVGLGPVVVFGAATWAPAVGASITGGLRLHEHVSLELEGLHGLRGMSRDNRSPP</sequence>